<gene>
    <name evidence="4" type="ORF">SAMN02927930_00940</name>
</gene>
<reference evidence="5" key="1">
    <citation type="submission" date="2016-10" db="EMBL/GenBank/DDBJ databases">
        <authorList>
            <person name="Varghese N."/>
            <person name="Submissions S."/>
        </authorList>
    </citation>
    <scope>NUCLEOTIDE SEQUENCE [LARGE SCALE GENOMIC DNA]</scope>
    <source>
        <strain evidence="5">CGMCC 1.10824</strain>
    </source>
</reference>
<dbReference type="Pfam" id="PF09186">
    <property type="entry name" value="DUF1949"/>
    <property type="match status" value="1"/>
</dbReference>
<dbReference type="PANTHER" id="PTHR16301">
    <property type="entry name" value="IMPACT-RELATED"/>
    <property type="match status" value="1"/>
</dbReference>
<dbReference type="Proteomes" id="UP000199626">
    <property type="component" value="Unassembled WGS sequence"/>
</dbReference>
<dbReference type="InterPro" id="IPR015269">
    <property type="entry name" value="UPF0029_Impact_C"/>
</dbReference>
<dbReference type="GO" id="GO:0043168">
    <property type="term" value="F:anion binding"/>
    <property type="evidence" value="ECO:0007669"/>
    <property type="project" value="UniProtKB-ARBA"/>
</dbReference>
<sequence length="206" mass="22404">MSGYQVPSAPATHELVIKNSRFITSLWPVSSAAEHQQHLRYCQQEWPGATHYCTAAIWGAPNNSQAYAMSDDGEPSGTAGRPMFHVLQSSGLGEVSVIVVRYFGGIKLGTGGLQRAYSQAVSEVLKCVTTTPKILRKTAQINYDYGDQSVVTHTLQKYDAVIATQEFTDVIEMQLEVVADTASALQTELTNMTQGRVIMTIADEAS</sequence>
<keyword evidence="5" id="KW-1185">Reference proteome</keyword>
<feature type="domain" description="UPF0029" evidence="3">
    <location>
        <begin position="141"/>
        <end position="196"/>
    </location>
</feature>
<evidence type="ECO:0000313" key="5">
    <source>
        <dbReference type="Proteomes" id="UP000199626"/>
    </source>
</evidence>
<evidence type="ECO:0000256" key="1">
    <source>
        <dbReference type="ARBA" id="ARBA00007665"/>
    </source>
</evidence>
<dbReference type="AlphaFoldDB" id="A0A1G6BUU3"/>
<dbReference type="InterPro" id="IPR036956">
    <property type="entry name" value="Impact_N_sf"/>
</dbReference>
<name>A0A1G6BUU3_9GAMM</name>
<dbReference type="RefSeq" id="WP_092592270.1">
    <property type="nucleotide sequence ID" value="NZ_FMXN01000004.1"/>
</dbReference>
<dbReference type="Pfam" id="PF01205">
    <property type="entry name" value="Impact_N"/>
    <property type="match status" value="1"/>
</dbReference>
<dbReference type="STRING" id="1159017.SAMN02927930_00940"/>
<dbReference type="Gene3D" id="3.30.230.30">
    <property type="entry name" value="Impact, N-terminal domain"/>
    <property type="match status" value="1"/>
</dbReference>
<dbReference type="SUPFAM" id="SSF54211">
    <property type="entry name" value="Ribosomal protein S5 domain 2-like"/>
    <property type="match status" value="1"/>
</dbReference>
<dbReference type="SUPFAM" id="SSF54980">
    <property type="entry name" value="EF-G C-terminal domain-like"/>
    <property type="match status" value="1"/>
</dbReference>
<dbReference type="GO" id="GO:0032561">
    <property type="term" value="F:guanyl ribonucleotide binding"/>
    <property type="evidence" value="ECO:0007669"/>
    <property type="project" value="UniProtKB-ARBA"/>
</dbReference>
<dbReference type="PANTHER" id="PTHR16301:SF20">
    <property type="entry name" value="IMPACT FAMILY MEMBER YIGZ"/>
    <property type="match status" value="1"/>
</dbReference>
<dbReference type="GO" id="GO:0017111">
    <property type="term" value="F:ribonucleoside triphosphate phosphatase activity"/>
    <property type="evidence" value="ECO:0007669"/>
    <property type="project" value="UniProtKB-ARBA"/>
</dbReference>
<dbReference type="OrthoDB" id="9813771at2"/>
<evidence type="ECO:0000259" key="2">
    <source>
        <dbReference type="Pfam" id="PF01205"/>
    </source>
</evidence>
<dbReference type="GO" id="GO:0006446">
    <property type="term" value="P:regulation of translational initiation"/>
    <property type="evidence" value="ECO:0007669"/>
    <property type="project" value="TreeGrafter"/>
</dbReference>
<dbReference type="InterPro" id="IPR023582">
    <property type="entry name" value="Impact"/>
</dbReference>
<dbReference type="InterPro" id="IPR015796">
    <property type="entry name" value="Impact_YigZ-like"/>
</dbReference>
<dbReference type="EMBL" id="FMXN01000004">
    <property type="protein sequence ID" value="SDB24355.1"/>
    <property type="molecule type" value="Genomic_DNA"/>
</dbReference>
<dbReference type="GO" id="GO:0005737">
    <property type="term" value="C:cytoplasm"/>
    <property type="evidence" value="ECO:0007669"/>
    <property type="project" value="TreeGrafter"/>
</dbReference>
<dbReference type="InterPro" id="IPR020568">
    <property type="entry name" value="Ribosomal_Su5_D2-typ_SF"/>
</dbReference>
<organism evidence="4 5">
    <name type="scientific">Pseudidiomarina indica</name>
    <dbReference type="NCBI Taxonomy" id="1159017"/>
    <lineage>
        <taxon>Bacteria</taxon>
        <taxon>Pseudomonadati</taxon>
        <taxon>Pseudomonadota</taxon>
        <taxon>Gammaproteobacteria</taxon>
        <taxon>Alteromonadales</taxon>
        <taxon>Idiomarinaceae</taxon>
        <taxon>Pseudidiomarina</taxon>
    </lineage>
</organism>
<accession>A0A1G6BUU3</accession>
<dbReference type="InterPro" id="IPR035647">
    <property type="entry name" value="EFG_III/V"/>
</dbReference>
<dbReference type="Gene3D" id="3.30.70.240">
    <property type="match status" value="1"/>
</dbReference>
<feature type="domain" description="Impact N-terminal" evidence="2">
    <location>
        <begin position="18"/>
        <end position="125"/>
    </location>
</feature>
<dbReference type="InterPro" id="IPR001498">
    <property type="entry name" value="Impact_N"/>
</dbReference>
<proteinExistence type="inferred from homology"/>
<evidence type="ECO:0000259" key="3">
    <source>
        <dbReference type="Pfam" id="PF09186"/>
    </source>
</evidence>
<evidence type="ECO:0000313" key="4">
    <source>
        <dbReference type="EMBL" id="SDB24355.1"/>
    </source>
</evidence>
<protein>
    <submittedName>
        <fullName evidence="4">Uncharacterized protein, YigZ family</fullName>
    </submittedName>
</protein>
<dbReference type="NCBIfam" id="TIGR00257">
    <property type="entry name" value="IMPACT_YIGZ"/>
    <property type="match status" value="1"/>
</dbReference>
<comment type="similarity">
    <text evidence="1">Belongs to the IMPACT family.</text>
</comment>